<name>A0A1Q2CXC0_9ACTN</name>
<sequence length="76" mass="8356">MSTRNTSAPTPKAGARRWASLNEAAEYLRAHPKTLARRFSDGLLIRYRVGRRVMVDLDELDELVVASAGGLKTLTG</sequence>
<evidence type="ECO:0000313" key="2">
    <source>
        <dbReference type="EMBL" id="AQP50778.1"/>
    </source>
</evidence>
<dbReference type="OrthoDB" id="4870800at2"/>
<dbReference type="Pfam" id="PF12728">
    <property type="entry name" value="HTH_17"/>
    <property type="match status" value="1"/>
</dbReference>
<dbReference type="AlphaFoldDB" id="A0A1Q2CXC0"/>
<accession>A0A1Q2CXC0</accession>
<gene>
    <name evidence="2" type="ORF">BW733_07980</name>
</gene>
<dbReference type="InterPro" id="IPR041657">
    <property type="entry name" value="HTH_17"/>
</dbReference>
<dbReference type="EMBL" id="CP019607">
    <property type="protein sequence ID" value="AQP50778.1"/>
    <property type="molecule type" value="Genomic_DNA"/>
</dbReference>
<evidence type="ECO:0000259" key="1">
    <source>
        <dbReference type="Pfam" id="PF12728"/>
    </source>
</evidence>
<organism evidence="2 3">
    <name type="scientific">Tessaracoccus flavescens</name>
    <dbReference type="NCBI Taxonomy" id="399497"/>
    <lineage>
        <taxon>Bacteria</taxon>
        <taxon>Bacillati</taxon>
        <taxon>Actinomycetota</taxon>
        <taxon>Actinomycetes</taxon>
        <taxon>Propionibacteriales</taxon>
        <taxon>Propionibacteriaceae</taxon>
        <taxon>Tessaracoccus</taxon>
    </lineage>
</organism>
<feature type="domain" description="Helix-turn-helix" evidence="1">
    <location>
        <begin position="20"/>
        <end position="63"/>
    </location>
</feature>
<keyword evidence="3" id="KW-1185">Reference proteome</keyword>
<proteinExistence type="predicted"/>
<dbReference type="RefSeq" id="WP_077349444.1">
    <property type="nucleotide sequence ID" value="NZ_CP019607.1"/>
</dbReference>
<evidence type="ECO:0000313" key="3">
    <source>
        <dbReference type="Proteomes" id="UP000188235"/>
    </source>
</evidence>
<dbReference type="Proteomes" id="UP000188235">
    <property type="component" value="Chromosome"/>
</dbReference>
<reference evidence="2 3" key="1">
    <citation type="journal article" date="2008" name="Int. J. Syst. Evol. Microbiol.">
        <title>Tessaracoccus flavescens sp. nov., isolated from marine sediment.</title>
        <authorList>
            <person name="Lee D.W."/>
            <person name="Lee S.D."/>
        </authorList>
    </citation>
    <scope>NUCLEOTIDE SEQUENCE [LARGE SCALE GENOMIC DNA]</scope>
    <source>
        <strain evidence="2 3">SST-39T</strain>
    </source>
</reference>
<dbReference type="KEGG" id="tfa:BW733_07980"/>
<protein>
    <recommendedName>
        <fullName evidence="1">Helix-turn-helix domain-containing protein</fullName>
    </recommendedName>
</protein>